<accession>A0A2K1PCV1</accession>
<dbReference type="SUPFAM" id="SSF53850">
    <property type="entry name" value="Periplasmic binding protein-like II"/>
    <property type="match status" value="1"/>
</dbReference>
<comment type="caution">
    <text evidence="2">The sequence shown here is derived from an EMBL/GenBank/DDBJ whole genome shotgun (WGS) entry which is preliminary data.</text>
</comment>
<dbReference type="PANTHER" id="PTHR30290">
    <property type="entry name" value="PERIPLASMIC BINDING COMPONENT OF ABC TRANSPORTER"/>
    <property type="match status" value="1"/>
</dbReference>
<dbReference type="CDD" id="cd08509">
    <property type="entry name" value="PBP2_TmCBP_oligosaccharides_like"/>
    <property type="match status" value="1"/>
</dbReference>
<dbReference type="GO" id="GO:0043190">
    <property type="term" value="C:ATP-binding cassette (ABC) transporter complex"/>
    <property type="evidence" value="ECO:0007669"/>
    <property type="project" value="InterPro"/>
</dbReference>
<reference evidence="2 3" key="1">
    <citation type="submission" date="2013-12" db="EMBL/GenBank/DDBJ databases">
        <title>Comparative genomics of Petrotoga isolates.</title>
        <authorList>
            <person name="Nesbo C.L."/>
            <person name="Charchuk R."/>
            <person name="Chow K."/>
        </authorList>
    </citation>
    <scope>NUCLEOTIDE SEQUENCE [LARGE SCALE GENOMIC DNA]</scope>
    <source>
        <strain evidence="2 3">DSM 14811</strain>
    </source>
</reference>
<dbReference type="Gene3D" id="3.40.190.10">
    <property type="entry name" value="Periplasmic binding protein-like II"/>
    <property type="match status" value="1"/>
</dbReference>
<dbReference type="PANTHER" id="PTHR30290:SF65">
    <property type="entry name" value="MONOACYL PHOSPHATIDYLINOSITOL TETRAMANNOSIDE-BINDING PROTEIN LPQW-RELATED"/>
    <property type="match status" value="1"/>
</dbReference>
<dbReference type="FunFam" id="3.10.105.10:FF:000026">
    <property type="entry name" value="Extracellular solute-binding protein, family 5"/>
    <property type="match status" value="1"/>
</dbReference>
<dbReference type="GO" id="GO:0042597">
    <property type="term" value="C:periplasmic space"/>
    <property type="evidence" value="ECO:0007669"/>
    <property type="project" value="UniProtKB-ARBA"/>
</dbReference>
<dbReference type="Gene3D" id="3.10.105.10">
    <property type="entry name" value="Dipeptide-binding Protein, Domain 3"/>
    <property type="match status" value="1"/>
</dbReference>
<dbReference type="InterPro" id="IPR030678">
    <property type="entry name" value="Peptide/Ni-bd"/>
</dbReference>
<dbReference type="GO" id="GO:1904680">
    <property type="term" value="F:peptide transmembrane transporter activity"/>
    <property type="evidence" value="ECO:0007669"/>
    <property type="project" value="TreeGrafter"/>
</dbReference>
<proteinExistence type="predicted"/>
<name>A0A2K1PCV1_9BACT</name>
<feature type="domain" description="Solute-binding protein family 5" evidence="1">
    <location>
        <begin position="81"/>
        <end position="496"/>
    </location>
</feature>
<sequence length="629" mass="72883">MKKKFFFVVSIFLLFSSIFFGQLAGNIPRDETLIAESTAGRVTAPSRFNVWINASTWPQRGIQQVMLEPLWMNEQALGEIINSLAAEGPIYNEDFTQMTIKLRKGCYWSDGVEITADDIVYGIELTMKTPGMAYHDQFELYIDKVYKTDDYTVLIELKEPNSRFHANFVDRWGAWRPFPKHIFEKVEDPLTFDFNPPISSGPYVLKDYDPAGYWTLWEKREDWDRTPNGMLFGEPKPKNVLFYYYGTAEMRVIQQSNHQLDVAYFTPESLRAVINQNEYSRPYNPNYPWIVNIDPCTTGITLNNDVYPYNIKDVRWALTLAIDIVDAAAIAYDGAVVMASMLLPPTPAYQEWYYEPMEEWLRNFTLDIEVDGEPFKPYDPDAPLRLAEYARSRGYDVPDDPEEIRELFGPGWWKYAPDVAEQLLERNGFTRDKNGKWLLPDGTAWEITILAATDPAKADNKNPIAVAQQWRKFGIEVNVETNEAHGDLTSLGDYQASGGWPAMEPWGGHPDLHRTFNVWHSQYYKPIGERAVGNGATSRWTDPRMDEIIEEMEKLDWDDPRNIELGMEGLKILVEEMPSIPTFIHPLFLVYDEYYWTNWPSPDNLYTQPCHCFPNFKYMLPFLEPTGRK</sequence>
<dbReference type="Proteomes" id="UP000236604">
    <property type="component" value="Unassembled WGS sequence"/>
</dbReference>
<keyword evidence="3" id="KW-1185">Reference proteome</keyword>
<dbReference type="EMBL" id="AZRN01000009">
    <property type="protein sequence ID" value="PNS00609.1"/>
    <property type="molecule type" value="Genomic_DNA"/>
</dbReference>
<dbReference type="GO" id="GO:0015833">
    <property type="term" value="P:peptide transport"/>
    <property type="evidence" value="ECO:0007669"/>
    <property type="project" value="TreeGrafter"/>
</dbReference>
<protein>
    <submittedName>
        <fullName evidence="2">Peptide ABC transporter substrate-binding protein</fullName>
    </submittedName>
</protein>
<evidence type="ECO:0000313" key="2">
    <source>
        <dbReference type="EMBL" id="PNS00609.1"/>
    </source>
</evidence>
<dbReference type="InterPro" id="IPR000914">
    <property type="entry name" value="SBP_5_dom"/>
</dbReference>
<dbReference type="InterPro" id="IPR039424">
    <property type="entry name" value="SBP_5"/>
</dbReference>
<dbReference type="RefSeq" id="WP_103076564.1">
    <property type="nucleotide sequence ID" value="NZ_AZRN01000009.1"/>
</dbReference>
<evidence type="ECO:0000313" key="3">
    <source>
        <dbReference type="Proteomes" id="UP000236604"/>
    </source>
</evidence>
<evidence type="ECO:0000259" key="1">
    <source>
        <dbReference type="Pfam" id="PF00496"/>
    </source>
</evidence>
<organism evidence="2 3">
    <name type="scientific">Petrotoga mexicana DSM 14811</name>
    <dbReference type="NCBI Taxonomy" id="1122954"/>
    <lineage>
        <taxon>Bacteria</taxon>
        <taxon>Thermotogati</taxon>
        <taxon>Thermotogota</taxon>
        <taxon>Thermotogae</taxon>
        <taxon>Petrotogales</taxon>
        <taxon>Petrotogaceae</taxon>
        <taxon>Petrotoga</taxon>
    </lineage>
</organism>
<dbReference type="Pfam" id="PF00496">
    <property type="entry name" value="SBP_bac_5"/>
    <property type="match status" value="1"/>
</dbReference>
<gene>
    <name evidence="2" type="ORF">X927_02740</name>
</gene>
<dbReference type="AlphaFoldDB" id="A0A2K1PCV1"/>
<dbReference type="PIRSF" id="PIRSF002741">
    <property type="entry name" value="MppA"/>
    <property type="match status" value="1"/>
</dbReference>